<evidence type="ECO:0000313" key="1">
    <source>
        <dbReference type="EMBL" id="EIE80285.1"/>
    </source>
</evidence>
<accession>I1BVQ5</accession>
<dbReference type="EMBL" id="CH476734">
    <property type="protein sequence ID" value="EIE80285.1"/>
    <property type="molecule type" value="Genomic_DNA"/>
</dbReference>
<reference evidence="1 2" key="1">
    <citation type="journal article" date="2009" name="PLoS Genet.">
        <title>Genomic analysis of the basal lineage fungus Rhizopus oryzae reveals a whole-genome duplication.</title>
        <authorList>
            <person name="Ma L.-J."/>
            <person name="Ibrahim A.S."/>
            <person name="Skory C."/>
            <person name="Grabherr M.G."/>
            <person name="Burger G."/>
            <person name="Butler M."/>
            <person name="Elias M."/>
            <person name="Idnurm A."/>
            <person name="Lang B.F."/>
            <person name="Sone T."/>
            <person name="Abe A."/>
            <person name="Calvo S.E."/>
            <person name="Corrochano L.M."/>
            <person name="Engels R."/>
            <person name="Fu J."/>
            <person name="Hansberg W."/>
            <person name="Kim J.-M."/>
            <person name="Kodira C.D."/>
            <person name="Koehrsen M.J."/>
            <person name="Liu B."/>
            <person name="Miranda-Saavedra D."/>
            <person name="O'Leary S."/>
            <person name="Ortiz-Castellanos L."/>
            <person name="Poulter R."/>
            <person name="Rodriguez-Romero J."/>
            <person name="Ruiz-Herrera J."/>
            <person name="Shen Y.-Q."/>
            <person name="Zeng Q."/>
            <person name="Galagan J."/>
            <person name="Birren B.W."/>
            <person name="Cuomo C.A."/>
            <person name="Wickes B.L."/>
        </authorList>
    </citation>
    <scope>NUCLEOTIDE SEQUENCE [LARGE SCALE GENOMIC DNA]</scope>
    <source>
        <strain evidence="2">RA 99-880 / ATCC MYA-4621 / FGSC 9543 / NRRL 43880</strain>
    </source>
</reference>
<protein>
    <submittedName>
        <fullName evidence="1">Uncharacterized protein</fullName>
    </submittedName>
</protein>
<sequence length="62" mass="7063">MAHSTLKSVGYMVLGLFKRGNLPYEVFLWCKPTETEYKQLNMLVKVESAPFEDGKARHSATN</sequence>
<name>I1BVQ5_RHIO9</name>
<gene>
    <name evidence="1" type="ORF">RO3G_04990</name>
</gene>
<dbReference type="Proteomes" id="UP000009138">
    <property type="component" value="Unassembled WGS sequence"/>
</dbReference>
<dbReference type="VEuPathDB" id="FungiDB:RO3G_04990"/>
<dbReference type="AlphaFoldDB" id="I1BVQ5"/>
<evidence type="ECO:0000313" key="2">
    <source>
        <dbReference type="Proteomes" id="UP000009138"/>
    </source>
</evidence>
<proteinExistence type="predicted"/>
<dbReference type="GeneID" id="93611961"/>
<dbReference type="RefSeq" id="XP_067515681.1">
    <property type="nucleotide sequence ID" value="XM_067659580.1"/>
</dbReference>
<dbReference type="InParanoid" id="I1BVQ5"/>
<organism evidence="1 2">
    <name type="scientific">Rhizopus delemar (strain RA 99-880 / ATCC MYA-4621 / FGSC 9543 / NRRL 43880)</name>
    <name type="common">Mucormycosis agent</name>
    <name type="synonym">Rhizopus arrhizus var. delemar</name>
    <dbReference type="NCBI Taxonomy" id="246409"/>
    <lineage>
        <taxon>Eukaryota</taxon>
        <taxon>Fungi</taxon>
        <taxon>Fungi incertae sedis</taxon>
        <taxon>Mucoromycota</taxon>
        <taxon>Mucoromycotina</taxon>
        <taxon>Mucoromycetes</taxon>
        <taxon>Mucorales</taxon>
        <taxon>Mucorineae</taxon>
        <taxon>Rhizopodaceae</taxon>
        <taxon>Rhizopus</taxon>
    </lineage>
</organism>
<keyword evidence="2" id="KW-1185">Reference proteome</keyword>